<evidence type="ECO:0000256" key="9">
    <source>
        <dbReference type="ARBA" id="ARBA00023310"/>
    </source>
</evidence>
<evidence type="ECO:0000313" key="14">
    <source>
        <dbReference type="EMBL" id="MDY0872347.1"/>
    </source>
</evidence>
<evidence type="ECO:0000256" key="2">
    <source>
        <dbReference type="ARBA" id="ARBA00004184"/>
    </source>
</evidence>
<dbReference type="SUPFAM" id="SSF51344">
    <property type="entry name" value="Epsilon subunit of F1F0-ATP synthase N-terminal domain"/>
    <property type="match status" value="1"/>
</dbReference>
<dbReference type="NCBIfam" id="NF001851">
    <property type="entry name" value="PRK00571.2-4"/>
    <property type="match status" value="1"/>
</dbReference>
<dbReference type="InterPro" id="IPR020546">
    <property type="entry name" value="ATP_synth_F1_dsu/esu_N"/>
</dbReference>
<keyword evidence="10" id="KW-1003">Cell membrane</keyword>
<keyword evidence="9 10" id="KW-0066">ATP synthesis</keyword>
<evidence type="ECO:0000256" key="1">
    <source>
        <dbReference type="ARBA" id="ARBA00003543"/>
    </source>
</evidence>
<comment type="function">
    <text evidence="1 10">Produces ATP from ADP in the presence of a proton gradient across the membrane.</text>
</comment>
<organism evidence="14 15">
    <name type="scientific">Dongia rigui</name>
    <dbReference type="NCBI Taxonomy" id="940149"/>
    <lineage>
        <taxon>Bacteria</taxon>
        <taxon>Pseudomonadati</taxon>
        <taxon>Pseudomonadota</taxon>
        <taxon>Alphaproteobacteria</taxon>
        <taxon>Rhodospirillales</taxon>
        <taxon>Dongiaceae</taxon>
        <taxon>Dongia</taxon>
    </lineage>
</organism>
<dbReference type="PANTHER" id="PTHR13822:SF10">
    <property type="entry name" value="ATP SYNTHASE EPSILON CHAIN, CHLOROPLASTIC"/>
    <property type="match status" value="1"/>
</dbReference>
<dbReference type="RefSeq" id="WP_320500769.1">
    <property type="nucleotide sequence ID" value="NZ_JAXCLX010000001.1"/>
</dbReference>
<dbReference type="Pfam" id="PF02823">
    <property type="entry name" value="ATP-synt_DE_N"/>
    <property type="match status" value="1"/>
</dbReference>
<dbReference type="Proteomes" id="UP001271769">
    <property type="component" value="Unassembled WGS sequence"/>
</dbReference>
<dbReference type="InterPro" id="IPR036771">
    <property type="entry name" value="ATPsynth_dsu/esu_N"/>
</dbReference>
<dbReference type="CDD" id="cd12152">
    <property type="entry name" value="F1-ATPase_delta"/>
    <property type="match status" value="1"/>
</dbReference>
<keyword evidence="7 10" id="KW-0472">Membrane</keyword>
<keyword evidence="5 10" id="KW-0375">Hydrogen ion transport</keyword>
<evidence type="ECO:0000256" key="8">
    <source>
        <dbReference type="ARBA" id="ARBA00023196"/>
    </source>
</evidence>
<dbReference type="InterPro" id="IPR001469">
    <property type="entry name" value="ATP_synth_F1_dsu/esu"/>
</dbReference>
<name>A0ABU5DZA9_9PROT</name>
<comment type="caution">
    <text evidence="14">The sequence shown here is derived from an EMBL/GenBank/DDBJ whole genome shotgun (WGS) entry which is preliminary data.</text>
</comment>
<comment type="subcellular location">
    <subcellularLocation>
        <location evidence="10">Cell membrane</location>
        <topology evidence="10">Peripheral membrane protein</topology>
    </subcellularLocation>
    <subcellularLocation>
        <location evidence="2">Endomembrane system</location>
        <topology evidence="2">Peripheral membrane protein</topology>
    </subcellularLocation>
</comment>
<evidence type="ECO:0000256" key="6">
    <source>
        <dbReference type="ARBA" id="ARBA00023065"/>
    </source>
</evidence>
<evidence type="ECO:0000259" key="13">
    <source>
        <dbReference type="Pfam" id="PF02823"/>
    </source>
</evidence>
<dbReference type="PANTHER" id="PTHR13822">
    <property type="entry name" value="ATP SYNTHASE DELTA/EPSILON CHAIN"/>
    <property type="match status" value="1"/>
</dbReference>
<evidence type="ECO:0000256" key="5">
    <source>
        <dbReference type="ARBA" id="ARBA00022781"/>
    </source>
</evidence>
<evidence type="ECO:0000313" key="15">
    <source>
        <dbReference type="Proteomes" id="UP001271769"/>
    </source>
</evidence>
<keyword evidence="6 10" id="KW-0406">Ion transport</keyword>
<keyword evidence="12" id="KW-0175">Coiled coil</keyword>
<protein>
    <recommendedName>
        <fullName evidence="10">ATP synthase epsilon chain</fullName>
    </recommendedName>
    <alternativeName>
        <fullName evidence="10">ATP synthase F1 sector epsilon subunit</fullName>
    </alternativeName>
    <alternativeName>
        <fullName evidence="10">F-ATPase epsilon subunit</fullName>
    </alternativeName>
</protein>
<evidence type="ECO:0000256" key="12">
    <source>
        <dbReference type="SAM" id="Coils"/>
    </source>
</evidence>
<reference evidence="14 15" key="1">
    <citation type="journal article" date="2013" name="Antonie Van Leeuwenhoek">
        <title>Dongia rigui sp. nov., isolated from freshwater of a large wetland in Korea.</title>
        <authorList>
            <person name="Baik K.S."/>
            <person name="Hwang Y.M."/>
            <person name="Choi J.S."/>
            <person name="Kwon J."/>
            <person name="Seong C.N."/>
        </authorList>
    </citation>
    <scope>NUCLEOTIDE SEQUENCE [LARGE SCALE GENOMIC DNA]</scope>
    <source>
        <strain evidence="14 15">04SU4-P</strain>
    </source>
</reference>
<gene>
    <name evidence="10" type="primary">atpC</name>
    <name evidence="14" type="ORF">SMD31_10455</name>
</gene>
<dbReference type="Gene3D" id="2.60.15.10">
    <property type="entry name" value="F0F1 ATP synthase delta/epsilon subunit, N-terminal"/>
    <property type="match status" value="1"/>
</dbReference>
<dbReference type="HAMAP" id="MF_00530">
    <property type="entry name" value="ATP_synth_epsil_bac"/>
    <property type="match status" value="1"/>
</dbReference>
<accession>A0ABU5DZA9</accession>
<keyword evidence="8 10" id="KW-0139">CF(1)</keyword>
<comment type="subunit">
    <text evidence="10 11">F-type ATPases have 2 components, CF(1) - the catalytic core - and CF(0) - the membrane proton channel. CF(1) has five subunits: alpha(3), beta(3), gamma(1), delta(1), epsilon(1). CF(0) has three main subunits: a, b and c.</text>
</comment>
<feature type="domain" description="ATP synthase F1 complex delta/epsilon subunit N-terminal" evidence="13">
    <location>
        <begin position="6"/>
        <end position="84"/>
    </location>
</feature>
<evidence type="ECO:0000256" key="4">
    <source>
        <dbReference type="ARBA" id="ARBA00022448"/>
    </source>
</evidence>
<keyword evidence="4 10" id="KW-0813">Transport</keyword>
<dbReference type="EMBL" id="JAXCLX010000001">
    <property type="protein sequence ID" value="MDY0872347.1"/>
    <property type="molecule type" value="Genomic_DNA"/>
</dbReference>
<evidence type="ECO:0000256" key="7">
    <source>
        <dbReference type="ARBA" id="ARBA00023136"/>
    </source>
</evidence>
<keyword evidence="15" id="KW-1185">Reference proteome</keyword>
<evidence type="ECO:0000256" key="3">
    <source>
        <dbReference type="ARBA" id="ARBA00005712"/>
    </source>
</evidence>
<dbReference type="NCBIfam" id="TIGR01216">
    <property type="entry name" value="ATP_synt_epsi"/>
    <property type="match status" value="1"/>
</dbReference>
<feature type="coiled-coil region" evidence="12">
    <location>
        <begin position="92"/>
        <end position="119"/>
    </location>
</feature>
<evidence type="ECO:0000256" key="11">
    <source>
        <dbReference type="RuleBase" id="RU003656"/>
    </source>
</evidence>
<proteinExistence type="inferred from homology"/>
<comment type="similarity">
    <text evidence="3 10 11">Belongs to the ATPase epsilon chain family.</text>
</comment>
<sequence length="137" mass="14743">MADQVHFELVSPERLLFSANVSEIVIPGTEGDFAVLPGHSNLISTIRPGVIHVLEGSQVTDRIFVEGGFAEVNDKGCTVLAERAQKVGEIDRAHAERALSDAREDVADAKNDLDRNLAQNAVAIAEARLHALEGSVY</sequence>
<evidence type="ECO:0000256" key="10">
    <source>
        <dbReference type="HAMAP-Rule" id="MF_00530"/>
    </source>
</evidence>